<keyword evidence="3" id="KW-1185">Reference proteome</keyword>
<comment type="caution">
    <text evidence="2">The sequence shown here is derived from an EMBL/GenBank/DDBJ whole genome shotgun (WGS) entry which is preliminary data.</text>
</comment>
<name>A0A841QH17_9PROT</name>
<evidence type="ECO:0000313" key="3">
    <source>
        <dbReference type="Proteomes" id="UP000578000"/>
    </source>
</evidence>
<protein>
    <recommendedName>
        <fullName evidence="1">Prolyl 4-hydroxylase alpha subunit Fe(2+) 2OG dioxygenase domain-containing protein</fullName>
    </recommendedName>
</protein>
<proteinExistence type="predicted"/>
<dbReference type="Proteomes" id="UP000578000">
    <property type="component" value="Unassembled WGS sequence"/>
</dbReference>
<dbReference type="Gene3D" id="2.60.120.620">
    <property type="entry name" value="q2cbj1_9rhob like domain"/>
    <property type="match status" value="1"/>
</dbReference>
<organism evidence="2 3">
    <name type="scientific">Acetobacter lovaniensis</name>
    <dbReference type="NCBI Taxonomy" id="104100"/>
    <lineage>
        <taxon>Bacteria</taxon>
        <taxon>Pseudomonadati</taxon>
        <taxon>Pseudomonadota</taxon>
        <taxon>Alphaproteobacteria</taxon>
        <taxon>Acetobacterales</taxon>
        <taxon>Acetobacteraceae</taxon>
        <taxon>Acetobacter</taxon>
    </lineage>
</organism>
<dbReference type="Pfam" id="PF13640">
    <property type="entry name" value="2OG-FeII_Oxy_3"/>
    <property type="match status" value="1"/>
</dbReference>
<evidence type="ECO:0000259" key="1">
    <source>
        <dbReference type="Pfam" id="PF13640"/>
    </source>
</evidence>
<accession>A0A841QH17</accession>
<gene>
    <name evidence="2" type="ORF">HNR55_001923</name>
</gene>
<dbReference type="EMBL" id="JACHIE010000007">
    <property type="protein sequence ID" value="MBB6457332.1"/>
    <property type="molecule type" value="Genomic_DNA"/>
</dbReference>
<sequence>MTTSESTIRPDYAALTQAPVCAEPFTHIMVPHFIRQDDLPRLFASLPAIHSGGSFPPQSLGLSPLMQALVREMEGPEMRQIIAQKLNLDLDTAPSMLTIRGRTREKDGRIHTDSLAKRVTILLYLNPAGPHWEKQEGCLRLLRGPHDIEDYAKEVQPVDGTLLIFPNGPTTWHGHKQFVGERYTIQLNYMTEDAKARSELRRHKLSAFAKKLHLPAMGY</sequence>
<feature type="domain" description="Prolyl 4-hydroxylase alpha subunit Fe(2+) 2OG dioxygenase" evidence="1">
    <location>
        <begin position="110"/>
        <end position="189"/>
    </location>
</feature>
<dbReference type="AlphaFoldDB" id="A0A841QH17"/>
<dbReference type="RefSeq" id="WP_166114512.1">
    <property type="nucleotide sequence ID" value="NZ_BAABDB010000032.1"/>
</dbReference>
<dbReference type="InterPro" id="IPR044862">
    <property type="entry name" value="Pro_4_hyd_alph_FE2OG_OXY"/>
</dbReference>
<reference evidence="2 3" key="1">
    <citation type="submission" date="2020-08" db="EMBL/GenBank/DDBJ databases">
        <title>Genomic Encyclopedia of Type Strains, Phase IV (KMG-IV): sequencing the most valuable type-strain genomes for metagenomic binning, comparative biology and taxonomic classification.</title>
        <authorList>
            <person name="Goeker M."/>
        </authorList>
    </citation>
    <scope>NUCLEOTIDE SEQUENCE [LARGE SCALE GENOMIC DNA]</scope>
    <source>
        <strain evidence="2 3">DSM 4491</strain>
    </source>
</reference>
<evidence type="ECO:0000313" key="2">
    <source>
        <dbReference type="EMBL" id="MBB6457332.1"/>
    </source>
</evidence>